<dbReference type="GO" id="GO:0005975">
    <property type="term" value="P:carbohydrate metabolic process"/>
    <property type="evidence" value="ECO:0007669"/>
    <property type="project" value="InterPro"/>
</dbReference>
<dbReference type="PROSITE" id="PS51257">
    <property type="entry name" value="PROKAR_LIPOPROTEIN"/>
    <property type="match status" value="1"/>
</dbReference>
<feature type="domain" description="Glycoside hydrolase family 2 catalytic" evidence="1">
    <location>
        <begin position="88"/>
        <end position="239"/>
    </location>
</feature>
<dbReference type="OrthoDB" id="9774262at2"/>
<dbReference type="Gene3D" id="3.20.20.80">
    <property type="entry name" value="Glycosidases"/>
    <property type="match status" value="1"/>
</dbReference>
<keyword evidence="2" id="KW-0378">Hydrolase</keyword>
<dbReference type="EMBL" id="FZNT01000003">
    <property type="protein sequence ID" value="SNR48473.1"/>
    <property type="molecule type" value="Genomic_DNA"/>
</dbReference>
<proteinExistence type="predicted"/>
<name>A0A238WQ66_9FLAO</name>
<dbReference type="AlphaFoldDB" id="A0A238WQ66"/>
<evidence type="ECO:0000313" key="3">
    <source>
        <dbReference type="Proteomes" id="UP000198384"/>
    </source>
</evidence>
<accession>A0A238WQ66</accession>
<gene>
    <name evidence="2" type="ORF">SAMN06265371_103447</name>
</gene>
<evidence type="ECO:0000259" key="1">
    <source>
        <dbReference type="Pfam" id="PF02836"/>
    </source>
</evidence>
<dbReference type="InterPro" id="IPR006103">
    <property type="entry name" value="Glyco_hydro_2_cat"/>
</dbReference>
<dbReference type="GO" id="GO:0004553">
    <property type="term" value="F:hydrolase activity, hydrolyzing O-glycosyl compounds"/>
    <property type="evidence" value="ECO:0007669"/>
    <property type="project" value="InterPro"/>
</dbReference>
<dbReference type="SUPFAM" id="SSF51445">
    <property type="entry name" value="(Trans)glycosidases"/>
    <property type="match status" value="1"/>
</dbReference>
<organism evidence="2 3">
    <name type="scientific">Lutibacter agarilyticus</name>
    <dbReference type="NCBI Taxonomy" id="1109740"/>
    <lineage>
        <taxon>Bacteria</taxon>
        <taxon>Pseudomonadati</taxon>
        <taxon>Bacteroidota</taxon>
        <taxon>Flavobacteriia</taxon>
        <taxon>Flavobacteriales</taxon>
        <taxon>Flavobacteriaceae</taxon>
        <taxon>Lutibacter</taxon>
    </lineage>
</organism>
<evidence type="ECO:0000313" key="2">
    <source>
        <dbReference type="EMBL" id="SNR48473.1"/>
    </source>
</evidence>
<keyword evidence="3" id="KW-1185">Reference proteome</keyword>
<dbReference type="Pfam" id="PF02836">
    <property type="entry name" value="Glyco_hydro_2_C"/>
    <property type="match status" value="1"/>
</dbReference>
<sequence>MKSVFTIIVCISMFIGCKQTPSKMKVDTTVAGPVKVELKNEKGQYQLYVNKEPFYIKGAGLEFGNIPSVAKHNGNSFRTWRTDNGKQTGKEVLDEAQKYGLLVTMGIEVARERHGFDYDDEAVVKAQKERIKQEVLALKDHPALLIWAIGNELNLRATNPKVWDAVNDISKMIHEIDPNHLTTTTLAGISQQEVNDIEERCSDIDLLSVQLYGKIEELPQMLKAYKFKGPYMVTEWGATGHWEVPKTAWGTPIEDNSTVKAADYLKRYETIIKADSAQCVGSYVFLWGQKQERTPTWYGMFLEDGSETESVDAMHYAWNGKWPENRTPQVQSFTINSKTAYENVVLSPNKASVAILNCVDFENDPLTYRWEILPESTDLQDGGDFEKRPIAIEIKVLSENGGELKFNAPDEKGNYRLFGYATDGFGHAATANIPFKVN</sequence>
<dbReference type="RefSeq" id="WP_089381090.1">
    <property type="nucleotide sequence ID" value="NZ_FZNT01000003.1"/>
</dbReference>
<protein>
    <submittedName>
        <fullName evidence="2">Glycosyl hydrolases family 2, TIM barrel domain</fullName>
    </submittedName>
</protein>
<dbReference type="InterPro" id="IPR017853">
    <property type="entry name" value="GH"/>
</dbReference>
<reference evidence="2 3" key="1">
    <citation type="submission" date="2017-06" db="EMBL/GenBank/DDBJ databases">
        <authorList>
            <person name="Kim H.J."/>
            <person name="Triplett B.A."/>
        </authorList>
    </citation>
    <scope>NUCLEOTIDE SEQUENCE [LARGE SCALE GENOMIC DNA]</scope>
    <source>
        <strain evidence="2 3">DSM 29150</strain>
    </source>
</reference>
<dbReference type="Proteomes" id="UP000198384">
    <property type="component" value="Unassembled WGS sequence"/>
</dbReference>